<keyword evidence="4" id="KW-1185">Reference proteome</keyword>
<dbReference type="Proteomes" id="UP000799437">
    <property type="component" value="Unassembled WGS sequence"/>
</dbReference>
<evidence type="ECO:0000256" key="1">
    <source>
        <dbReference type="SAM" id="Coils"/>
    </source>
</evidence>
<feature type="coiled-coil region" evidence="1">
    <location>
        <begin position="77"/>
        <end position="118"/>
    </location>
</feature>
<feature type="region of interest" description="Disordered" evidence="2">
    <location>
        <begin position="344"/>
        <end position="405"/>
    </location>
</feature>
<accession>A0A6A6W0L5</accession>
<feature type="compositionally biased region" description="Polar residues" evidence="2">
    <location>
        <begin position="385"/>
        <end position="398"/>
    </location>
</feature>
<sequence length="468" mass="53446">MFKAAISPFKATLAPQTPKRRDSTQPADGSSTVEVLAEISGNLYAPAVTSSPANLLSPPNFHTEDLQQRFLVMLRERDKLKSKIEQLESILQRALVTIRALKLENRHLSDDAQTYQAAYLESQDYLDHLLRSCEHFISDPAAFIKLRTLPAANQEDLKADWDRASWISVLDTRKQLVEIETEMDKKEYCKAGEKIDEMLREEDIDPFLVIDLHLLKSLVLRGLYFPQEALEHAQNAVSICEGLRQVEQLTNDVAFNYLAKTKYFYAKCLYPVGKSESVSAALQCAAVVDGDEDSEEIKLWKTHVWDEWRKFGFEDDKLAERPDQSEQASISTKSDETGLVLVANTTKSTSHPSKRLSDFTDLLKGMPQSTSRRRRQSHYEDTETLRQTQRSRNSSSKRPLTRSHPPFSTKDVLYWVSEFELDPALDKITENRCDTSPMENIGCDIDLPYDQQHHQRVLTSIFEVPCIV</sequence>
<organism evidence="3 4">
    <name type="scientific">Pseudovirgaria hyperparasitica</name>
    <dbReference type="NCBI Taxonomy" id="470096"/>
    <lineage>
        <taxon>Eukaryota</taxon>
        <taxon>Fungi</taxon>
        <taxon>Dikarya</taxon>
        <taxon>Ascomycota</taxon>
        <taxon>Pezizomycotina</taxon>
        <taxon>Dothideomycetes</taxon>
        <taxon>Dothideomycetes incertae sedis</taxon>
        <taxon>Acrospermales</taxon>
        <taxon>Acrospermaceae</taxon>
        <taxon>Pseudovirgaria</taxon>
    </lineage>
</organism>
<name>A0A6A6W0L5_9PEZI</name>
<dbReference type="AlphaFoldDB" id="A0A6A6W0L5"/>
<dbReference type="EMBL" id="ML996580">
    <property type="protein sequence ID" value="KAF2754611.1"/>
    <property type="molecule type" value="Genomic_DNA"/>
</dbReference>
<protein>
    <submittedName>
        <fullName evidence="3">Uncharacterized protein</fullName>
    </submittedName>
</protein>
<gene>
    <name evidence="3" type="ORF">EJ05DRAFT_504138</name>
</gene>
<dbReference type="GeneID" id="54488576"/>
<evidence type="ECO:0000313" key="3">
    <source>
        <dbReference type="EMBL" id="KAF2754611.1"/>
    </source>
</evidence>
<keyword evidence="1" id="KW-0175">Coiled coil</keyword>
<reference evidence="3" key="1">
    <citation type="journal article" date="2020" name="Stud. Mycol.">
        <title>101 Dothideomycetes genomes: a test case for predicting lifestyles and emergence of pathogens.</title>
        <authorList>
            <person name="Haridas S."/>
            <person name="Albert R."/>
            <person name="Binder M."/>
            <person name="Bloem J."/>
            <person name="Labutti K."/>
            <person name="Salamov A."/>
            <person name="Andreopoulos B."/>
            <person name="Baker S."/>
            <person name="Barry K."/>
            <person name="Bills G."/>
            <person name="Bluhm B."/>
            <person name="Cannon C."/>
            <person name="Castanera R."/>
            <person name="Culley D."/>
            <person name="Daum C."/>
            <person name="Ezra D."/>
            <person name="Gonzalez J."/>
            <person name="Henrissat B."/>
            <person name="Kuo A."/>
            <person name="Liang C."/>
            <person name="Lipzen A."/>
            <person name="Lutzoni F."/>
            <person name="Magnuson J."/>
            <person name="Mondo S."/>
            <person name="Nolan M."/>
            <person name="Ohm R."/>
            <person name="Pangilinan J."/>
            <person name="Park H.-J."/>
            <person name="Ramirez L."/>
            <person name="Alfaro M."/>
            <person name="Sun H."/>
            <person name="Tritt A."/>
            <person name="Yoshinaga Y."/>
            <person name="Zwiers L.-H."/>
            <person name="Turgeon B."/>
            <person name="Goodwin S."/>
            <person name="Spatafora J."/>
            <person name="Crous P."/>
            <person name="Grigoriev I."/>
        </authorList>
    </citation>
    <scope>NUCLEOTIDE SEQUENCE</scope>
    <source>
        <strain evidence="3">CBS 121739</strain>
    </source>
</reference>
<evidence type="ECO:0000256" key="2">
    <source>
        <dbReference type="SAM" id="MobiDB-lite"/>
    </source>
</evidence>
<dbReference type="RefSeq" id="XP_033597062.1">
    <property type="nucleotide sequence ID" value="XM_033747522.1"/>
</dbReference>
<proteinExistence type="predicted"/>
<evidence type="ECO:0000313" key="4">
    <source>
        <dbReference type="Proteomes" id="UP000799437"/>
    </source>
</evidence>